<keyword evidence="3 6" id="KW-0812">Transmembrane</keyword>
<feature type="transmembrane region" description="Helical" evidence="6">
    <location>
        <begin position="343"/>
        <end position="364"/>
    </location>
</feature>
<evidence type="ECO:0000256" key="5">
    <source>
        <dbReference type="ARBA" id="ARBA00023136"/>
    </source>
</evidence>
<feature type="transmembrane region" description="Helical" evidence="6">
    <location>
        <begin position="397"/>
        <end position="417"/>
    </location>
</feature>
<dbReference type="EMBL" id="CP094528">
    <property type="protein sequence ID" value="UOE44503.1"/>
    <property type="molecule type" value="Genomic_DNA"/>
</dbReference>
<evidence type="ECO:0000313" key="7">
    <source>
        <dbReference type="EMBL" id="UOE44503.1"/>
    </source>
</evidence>
<feature type="transmembrane region" description="Helical" evidence="6">
    <location>
        <begin position="259"/>
        <end position="281"/>
    </location>
</feature>
<keyword evidence="5 6" id="KW-0472">Membrane</keyword>
<dbReference type="RefSeq" id="WP_243556367.1">
    <property type="nucleotide sequence ID" value="NZ_CP094528.1"/>
</dbReference>
<keyword evidence="2" id="KW-1003">Cell membrane</keyword>
<protein>
    <recommendedName>
        <fullName evidence="9">Polysaccharide biosynthesis protein</fullName>
    </recommendedName>
</protein>
<organism evidence="7 8">
    <name type="scientific">Agromyces larvae</name>
    <dbReference type="NCBI Taxonomy" id="2929802"/>
    <lineage>
        <taxon>Bacteria</taxon>
        <taxon>Bacillati</taxon>
        <taxon>Actinomycetota</taxon>
        <taxon>Actinomycetes</taxon>
        <taxon>Micrococcales</taxon>
        <taxon>Microbacteriaceae</taxon>
        <taxon>Agromyces</taxon>
    </lineage>
</organism>
<evidence type="ECO:0000256" key="4">
    <source>
        <dbReference type="ARBA" id="ARBA00022989"/>
    </source>
</evidence>
<evidence type="ECO:0000256" key="1">
    <source>
        <dbReference type="ARBA" id="ARBA00004651"/>
    </source>
</evidence>
<dbReference type="PANTHER" id="PTHR30250">
    <property type="entry name" value="PST FAMILY PREDICTED COLANIC ACID TRANSPORTER"/>
    <property type="match status" value="1"/>
</dbReference>
<feature type="transmembrane region" description="Helical" evidence="6">
    <location>
        <begin position="53"/>
        <end position="72"/>
    </location>
</feature>
<evidence type="ECO:0000256" key="2">
    <source>
        <dbReference type="ARBA" id="ARBA00022475"/>
    </source>
</evidence>
<keyword evidence="8" id="KW-1185">Reference proteome</keyword>
<dbReference type="PANTHER" id="PTHR30250:SF11">
    <property type="entry name" value="O-ANTIGEN TRANSPORTER-RELATED"/>
    <property type="match status" value="1"/>
</dbReference>
<feature type="transmembrane region" description="Helical" evidence="6">
    <location>
        <begin position="147"/>
        <end position="168"/>
    </location>
</feature>
<comment type="subcellular location">
    <subcellularLocation>
        <location evidence="1">Cell membrane</location>
        <topology evidence="1">Multi-pass membrane protein</topology>
    </subcellularLocation>
</comment>
<sequence>MVNPSSSGRREASTPTTSDTARTVHLLAAQFLRNLGPLLILFLLARMTEPETVGTYSLALAIATPFFVFAQLGMRTVTLTLSPEASFRNYTIVQSAALAIALVAACVFGGVWAPQLEAVVLLAALVKVADAFSELSSGPLQRRGHSLTVFTASLIAAILVSLAAAVVLALTRELIPTMLALATSSLLSAYLFLFRPAHRASIVAESEHPPPAAGVRRETRRIAAAGLPLGAAMSLMSLIATVPQYLVTGSFGAAETARLAILLYLFALADIVTGVLSQAWIPQAQQAARRGAARASILSITARATIKWTLAYVPITLIGLLLATWLVPLVFGKAYTLSLAEAIPLGLAIMALPSAHFMATAVAIQNAYVHALTLAVGSTALSLATCLVLIPQLGVAGAFWALLVSVASRAAIAATVLRLRSRRPRSV</sequence>
<accession>A0ABY4C3E3</accession>
<feature type="transmembrane region" description="Helical" evidence="6">
    <location>
        <begin position="310"/>
        <end position="331"/>
    </location>
</feature>
<dbReference type="Proteomes" id="UP000832097">
    <property type="component" value="Chromosome"/>
</dbReference>
<gene>
    <name evidence="7" type="ORF">MTO99_01540</name>
</gene>
<proteinExistence type="predicted"/>
<reference evidence="7 8" key="1">
    <citation type="submission" date="2022-03" db="EMBL/GenBank/DDBJ databases">
        <title>Mucilaginibacter sp. isolated from the gut of Protaetia brevitarsis seulensis larvae.</title>
        <authorList>
            <person name="Won M."/>
            <person name="Kim S.-J."/>
            <person name="Kwon S.-W."/>
        </authorList>
    </citation>
    <scope>NUCLEOTIDE SEQUENCE [LARGE SCALE GENOMIC DNA]</scope>
    <source>
        <strain evidence="7 8">CFWR-12</strain>
    </source>
</reference>
<feature type="transmembrane region" description="Helical" evidence="6">
    <location>
        <begin position="371"/>
        <end position="391"/>
    </location>
</feature>
<feature type="transmembrane region" description="Helical" evidence="6">
    <location>
        <begin position="174"/>
        <end position="193"/>
    </location>
</feature>
<name>A0ABY4C3E3_9MICO</name>
<dbReference type="InterPro" id="IPR050833">
    <property type="entry name" value="Poly_Biosynth_Transport"/>
</dbReference>
<evidence type="ECO:0000256" key="3">
    <source>
        <dbReference type="ARBA" id="ARBA00022692"/>
    </source>
</evidence>
<evidence type="ECO:0000256" key="6">
    <source>
        <dbReference type="SAM" id="Phobius"/>
    </source>
</evidence>
<keyword evidence="4 6" id="KW-1133">Transmembrane helix</keyword>
<feature type="transmembrane region" description="Helical" evidence="6">
    <location>
        <begin position="92"/>
        <end position="112"/>
    </location>
</feature>
<evidence type="ECO:0000313" key="8">
    <source>
        <dbReference type="Proteomes" id="UP000832097"/>
    </source>
</evidence>
<evidence type="ECO:0008006" key="9">
    <source>
        <dbReference type="Google" id="ProtNLM"/>
    </source>
</evidence>
<feature type="transmembrane region" description="Helical" evidence="6">
    <location>
        <begin position="226"/>
        <end position="247"/>
    </location>
</feature>